<dbReference type="SMART" id="SM00312">
    <property type="entry name" value="PX"/>
    <property type="match status" value="1"/>
</dbReference>
<gene>
    <name evidence="3" type="primary">LOC115217986</name>
</gene>
<dbReference type="GO" id="GO:0035091">
    <property type="term" value="F:phosphatidylinositol binding"/>
    <property type="evidence" value="ECO:0007669"/>
    <property type="project" value="InterPro"/>
</dbReference>
<dbReference type="Gene3D" id="1.10.167.10">
    <property type="entry name" value="Regulator of G-protein Signalling 4, domain 2"/>
    <property type="match status" value="1"/>
</dbReference>
<dbReference type="SUPFAM" id="SSF64268">
    <property type="entry name" value="PX domain"/>
    <property type="match status" value="1"/>
</dbReference>
<protein>
    <submittedName>
        <fullName evidence="3">Sorting nexin-25</fullName>
    </submittedName>
</protein>
<dbReference type="Pfam" id="PF00615">
    <property type="entry name" value="RGS"/>
    <property type="match status" value="1"/>
</dbReference>
<dbReference type="PROSITE" id="PS51207">
    <property type="entry name" value="PXA"/>
    <property type="match status" value="1"/>
</dbReference>
<dbReference type="Pfam" id="PF08628">
    <property type="entry name" value="Nexin_C"/>
    <property type="match status" value="1"/>
</dbReference>
<accession>A0A6P7SZI8</accession>
<dbReference type="InterPro" id="IPR001683">
    <property type="entry name" value="PX_dom"/>
</dbReference>
<dbReference type="RefSeq" id="XP_029643585.1">
    <property type="nucleotide sequence ID" value="XM_029787725.2"/>
</dbReference>
<name>A0A6P7SZI8_9MOLL</name>
<dbReference type="SMART" id="SM00315">
    <property type="entry name" value="RGS"/>
    <property type="match status" value="1"/>
</dbReference>
<dbReference type="Pfam" id="PF02194">
    <property type="entry name" value="PXA"/>
    <property type="match status" value="1"/>
</dbReference>
<dbReference type="InterPro" id="IPR013937">
    <property type="entry name" value="Sorting_nexin_C"/>
</dbReference>
<dbReference type="KEGG" id="osn:115217986"/>
<dbReference type="Proteomes" id="UP000515154">
    <property type="component" value="Linkage group LG12"/>
</dbReference>
<dbReference type="SMART" id="SM00313">
    <property type="entry name" value="PXA"/>
    <property type="match status" value="1"/>
</dbReference>
<dbReference type="InterPro" id="IPR003114">
    <property type="entry name" value="Phox_assoc"/>
</dbReference>
<proteinExistence type="inferred from homology"/>
<evidence type="ECO:0000256" key="1">
    <source>
        <dbReference type="ARBA" id="ARBA00010883"/>
    </source>
</evidence>
<evidence type="ECO:0000313" key="2">
    <source>
        <dbReference type="Proteomes" id="UP000515154"/>
    </source>
</evidence>
<dbReference type="AlphaFoldDB" id="A0A6P7SZI8"/>
<dbReference type="PANTHER" id="PTHR22775">
    <property type="entry name" value="SORTING NEXIN"/>
    <property type="match status" value="1"/>
</dbReference>
<organism evidence="2 3">
    <name type="scientific">Octopus sinensis</name>
    <name type="common">East Asian common octopus</name>
    <dbReference type="NCBI Taxonomy" id="2607531"/>
    <lineage>
        <taxon>Eukaryota</taxon>
        <taxon>Metazoa</taxon>
        <taxon>Spiralia</taxon>
        <taxon>Lophotrochozoa</taxon>
        <taxon>Mollusca</taxon>
        <taxon>Cephalopoda</taxon>
        <taxon>Coleoidea</taxon>
        <taxon>Octopodiformes</taxon>
        <taxon>Octopoda</taxon>
        <taxon>Incirrata</taxon>
        <taxon>Octopodidae</taxon>
        <taxon>Octopus</taxon>
    </lineage>
</organism>
<dbReference type="Gene3D" id="3.30.1520.10">
    <property type="entry name" value="Phox-like domain"/>
    <property type="match status" value="1"/>
</dbReference>
<reference evidence="3" key="1">
    <citation type="submission" date="2025-08" db="UniProtKB">
        <authorList>
            <consortium name="RefSeq"/>
        </authorList>
    </citation>
    <scope>IDENTIFICATION</scope>
</reference>
<dbReference type="PANTHER" id="PTHR22775:SF48">
    <property type="entry name" value="SORTING NEXIN-25"/>
    <property type="match status" value="1"/>
</dbReference>
<dbReference type="PROSITE" id="PS50195">
    <property type="entry name" value="PX"/>
    <property type="match status" value="1"/>
</dbReference>
<sequence>MKRLSLAFSLGGVALAVFWRHGLFSYISFTLLYASVCLLGVSVGVRWFIDRSPFYRTALPPQTSSFLGLLVQKVKKKKMALLSKQRKVVTSQNLDLAILEVIDLSIRDFVMTWYKPIGKDDESVAQLIKSDIWIVIEKLSVRLSKVDMVKFMTQDLINALHNHFKEIRLSSKTSKESSANHKYTIYPWLENEEKEKEFLRFLTNSVMFVLLPTNYAHCDIVRHLLREIFTVSVLKPAIDLLCDPEFINEQLRSYLSYRAKLSEDTRKTYSYAATYEEFVKMIQNCEDIECLKQLRYNIISEILQATTINNWKKSQGISTAKAHVPKSMAKGDLLKARNLKIYINQLTVAKTTCEKRIHAIGGPDYKCYGEGSVNEELTLPGQKIISVKTVMDTPELRLFFLKFLRRNNTHALLEFWNDVEELKQIAKDEQRTKACQILQQYFSSSNNSIILEKKIIKMMESFVLGDTGLDGFADGQTQVYQLLEKEHYSSFIVSDIYHEYIAALESEPSAKSPLDDCIDGKESFSSFEVGKDVLFADQSYSIQKKLEKLDEKIVNKSQALATLLTSTKADSKFKKVVEDLKKELETLHCEKNQFAAYVQRTDLWWENQGKWKAQVHSADIVSEGDKLTPYFVIGVDVDDADSLMKSEGWSISRTLADFGVLHEKLIQIGAWLKKKELPSTNKMWFKSIGESFLEKAKETLNNYLITVMKDDRMAQSEALFEFLSPAPDFLSQQTQNRSNWNFSLGKLFRKLPVNSDTDAEDEFLFVNCEGGKEEQNRDSIAEPLHHLINEIFELHGPLKWLRKSFIICVEAMCGGPINRQLRMAVDWMFSDSMLIYYIKTFKDSLWPNGVLAEPSPPRTEEEKMKIRMEAKEKIIQNVPDVLKTLVGDDNARQGTIKIFEILQDVQLNKQLFYNVLELVLQEVCPELNIKFPSKHFFLSTGVVQ</sequence>
<dbReference type="InterPro" id="IPR044926">
    <property type="entry name" value="RGS_subdomain_2"/>
</dbReference>
<dbReference type="PROSITE" id="PS50132">
    <property type="entry name" value="RGS"/>
    <property type="match status" value="1"/>
</dbReference>
<dbReference type="Pfam" id="PF00787">
    <property type="entry name" value="PX"/>
    <property type="match status" value="1"/>
</dbReference>
<dbReference type="SUPFAM" id="SSF48097">
    <property type="entry name" value="Regulator of G-protein signaling, RGS"/>
    <property type="match status" value="1"/>
</dbReference>
<evidence type="ECO:0000313" key="3">
    <source>
        <dbReference type="RefSeq" id="XP_029643585.1"/>
    </source>
</evidence>
<keyword evidence="2" id="KW-1185">Reference proteome</keyword>
<dbReference type="InterPro" id="IPR036305">
    <property type="entry name" value="RGS_sf"/>
</dbReference>
<dbReference type="InterPro" id="IPR036871">
    <property type="entry name" value="PX_dom_sf"/>
</dbReference>
<dbReference type="InterPro" id="IPR016137">
    <property type="entry name" value="RGS"/>
</dbReference>
<comment type="similarity">
    <text evidence="1">Belongs to the sorting nexin family.</text>
</comment>